<accession>A0A7L6MZA2</accession>
<feature type="binding site" evidence="11">
    <location>
        <position position="407"/>
    </location>
    <ligand>
        <name>GTP</name>
        <dbReference type="ChEBI" id="CHEBI:37565"/>
    </ligand>
</feature>
<protein>
    <recommendedName>
        <fullName evidence="11">Phosphoenolpyruvate carboxykinase [GTP]</fullName>
        <shortName evidence="11">PEP carboxykinase</shortName>
        <shortName evidence="11">PEPCK</shortName>
        <ecNumber evidence="11">4.1.1.32</ecNumber>
    </recommendedName>
    <alternativeName>
        <fullName evidence="11">GTP-dependent phosphoenolpyruvate carboxykinase</fullName>
        <shortName evidence="11">GTP-PEPCK</shortName>
    </alternativeName>
</protein>
<dbReference type="NCBIfam" id="NF003253">
    <property type="entry name" value="PRK04210.1"/>
    <property type="match status" value="1"/>
</dbReference>
<sequence length="595" mass="67420">MIKNKILLDWIEEINNLCEPKDIIIWDGSQALFDRVSEDQVKTGKAIRLNPKKRPNSLLYRSHPSDVARIEKRTFISTSSRDTAGPTNNWINSEELKPIMLNLYKGSMKGRTMYVIPFSMGPIGLDMSRLGVEITDSAYVALNMQIMTRTGSKVIDLINQGQDFVKCLHSVGYPLENGMEDPAWPCAPIDEKYISHFPEENMIWSYGSGYGGNALLGKKCLALRIASSMAMKQGWLAEHMLILKLTDPSNQVRYITGAFPSACGKTNLAMINPSIKGWKAETVGDDIAWMHLKEDGRLYAINPEAGFFGVASGTSEKSNPNAIKTVSKNTIFTNVALTDDGDVWWKDLTDEEPDHLIDWHGNDWYKGDLMRPDHPNARFTSPLTNCPTLAENFEEPVPISAILFGGRRPTTIPLVHQSFNFKHGIFLGSIMGSEITAATIDENIGKIRRDPFAMLPFIGYNIKDYINHWASFIDKTKEDLLPKIFYVNWFRKDESGFLWPGFGDNARVLKWILERTENKDNFQETPIGYVPNLKAFDLDALDISKNNLKELTKVDRDVWLDEVKSIEKYFMDLYGDSLPILLKDELNQLKVRLNS</sequence>
<dbReference type="SUPFAM" id="SSF53795">
    <property type="entry name" value="PEP carboxykinase-like"/>
    <property type="match status" value="1"/>
</dbReference>
<evidence type="ECO:0000256" key="5">
    <source>
        <dbReference type="ARBA" id="ARBA00022723"/>
    </source>
</evidence>
<evidence type="ECO:0000256" key="10">
    <source>
        <dbReference type="ARBA" id="ARBA00023239"/>
    </source>
</evidence>
<dbReference type="RefSeq" id="WP_312031789.1">
    <property type="nucleotide sequence ID" value="NZ_CP051151.1"/>
</dbReference>
<dbReference type="GO" id="GO:0030145">
    <property type="term" value="F:manganese ion binding"/>
    <property type="evidence" value="ECO:0007669"/>
    <property type="project" value="UniProtKB-UniRule"/>
</dbReference>
<evidence type="ECO:0000259" key="12">
    <source>
        <dbReference type="Pfam" id="PF00821"/>
    </source>
</evidence>
<keyword evidence="8 11" id="KW-0342">GTP-binding</keyword>
<dbReference type="GO" id="GO:0004613">
    <property type="term" value="F:phosphoenolpyruvate carboxykinase (GTP) activity"/>
    <property type="evidence" value="ECO:0007669"/>
    <property type="project" value="UniProtKB-UniRule"/>
</dbReference>
<evidence type="ECO:0000259" key="13">
    <source>
        <dbReference type="Pfam" id="PF17297"/>
    </source>
</evidence>
<feature type="binding site" evidence="11">
    <location>
        <position position="239"/>
    </location>
    <ligand>
        <name>Mn(2+)</name>
        <dbReference type="ChEBI" id="CHEBI:29035"/>
    </ligand>
</feature>
<keyword evidence="14" id="KW-0808">Transferase</keyword>
<feature type="binding site" evidence="11">
    <location>
        <position position="286"/>
    </location>
    <ligand>
        <name>Mn(2+)</name>
        <dbReference type="ChEBI" id="CHEBI:29035"/>
    </ligand>
</feature>
<feature type="binding site" evidence="11">
    <location>
        <begin position="262"/>
        <end position="267"/>
    </location>
    <ligand>
        <name>GTP</name>
        <dbReference type="ChEBI" id="CHEBI:37565"/>
    </ligand>
</feature>
<dbReference type="Pfam" id="PF00821">
    <property type="entry name" value="PEPCK_GTP"/>
    <property type="match status" value="1"/>
</dbReference>
<comment type="catalytic activity">
    <reaction evidence="11">
        <text>oxaloacetate + GTP = phosphoenolpyruvate + GDP + CO2</text>
        <dbReference type="Rhea" id="RHEA:10388"/>
        <dbReference type="ChEBI" id="CHEBI:16452"/>
        <dbReference type="ChEBI" id="CHEBI:16526"/>
        <dbReference type="ChEBI" id="CHEBI:37565"/>
        <dbReference type="ChEBI" id="CHEBI:58189"/>
        <dbReference type="ChEBI" id="CHEBI:58702"/>
        <dbReference type="EC" id="4.1.1.32"/>
    </reaction>
</comment>
<comment type="similarity">
    <text evidence="2 11">Belongs to the phosphoenolpyruvate carboxykinase [GTP] family.</text>
</comment>
<feature type="binding site" evidence="11">
    <location>
        <position position="378"/>
    </location>
    <ligand>
        <name>GTP</name>
        <dbReference type="ChEBI" id="CHEBI:37565"/>
    </ligand>
</feature>
<dbReference type="UniPathway" id="UPA00138"/>
<dbReference type="InterPro" id="IPR035077">
    <property type="entry name" value="PEP_carboxykinase_GTP_C"/>
</dbReference>
<dbReference type="PANTHER" id="PTHR11561:SF0">
    <property type="entry name" value="PHOSPHOENOLPYRUVATE CARBOXYKINASE [GTP]-RELATED"/>
    <property type="match status" value="1"/>
</dbReference>
<keyword evidence="10 11" id="KW-0456">Lyase</keyword>
<dbReference type="InterPro" id="IPR018091">
    <property type="entry name" value="PEP_carboxykin_GTP_CS"/>
</dbReference>
<dbReference type="HAMAP" id="MF_00452">
    <property type="entry name" value="PEPCK_GTP"/>
    <property type="match status" value="1"/>
</dbReference>
<dbReference type="EC" id="4.1.1.32" evidence="11"/>
<dbReference type="GO" id="GO:0019543">
    <property type="term" value="P:propionate catabolic process"/>
    <property type="evidence" value="ECO:0007669"/>
    <property type="project" value="TreeGrafter"/>
</dbReference>
<dbReference type="InterPro" id="IPR013035">
    <property type="entry name" value="PEP_carboxykinase_C"/>
</dbReference>
<feature type="binding site" evidence="11">
    <location>
        <begin position="502"/>
        <end position="505"/>
    </location>
    <ligand>
        <name>GTP</name>
        <dbReference type="ChEBI" id="CHEBI:37565"/>
    </ligand>
</feature>
<dbReference type="InterPro" id="IPR008209">
    <property type="entry name" value="PEP_carboxykinase_GTP"/>
</dbReference>
<dbReference type="FunFam" id="3.40.449.10:FF:000005">
    <property type="entry name" value="Phosphoenolpyruvate carboxykinase [GTP]"/>
    <property type="match status" value="1"/>
</dbReference>
<dbReference type="KEGG" id="tbk:HF295_00010"/>
<feature type="binding site" evidence="11">
    <location>
        <begin position="376"/>
        <end position="378"/>
    </location>
    <ligand>
        <name>substrate</name>
    </ligand>
</feature>
<dbReference type="GO" id="GO:0005525">
    <property type="term" value="F:GTP binding"/>
    <property type="evidence" value="ECO:0007669"/>
    <property type="project" value="UniProtKB-UniRule"/>
</dbReference>
<feature type="binding site" evidence="11">
    <location>
        <position position="219"/>
    </location>
    <ligand>
        <name>Mn(2+)</name>
        <dbReference type="ChEBI" id="CHEBI:29035"/>
    </ligand>
</feature>
<evidence type="ECO:0000313" key="15">
    <source>
        <dbReference type="Proteomes" id="UP000512167"/>
    </source>
</evidence>
<feature type="domain" description="Phosphoenolpyruvate carboxykinase C-terminal P-loop" evidence="12">
    <location>
        <begin position="235"/>
        <end position="591"/>
    </location>
</feature>
<comment type="pathway">
    <text evidence="1 11">Carbohydrate biosynthesis; gluconeogenesis.</text>
</comment>
<dbReference type="GO" id="GO:0071333">
    <property type="term" value="P:cellular response to glucose stimulus"/>
    <property type="evidence" value="ECO:0007669"/>
    <property type="project" value="TreeGrafter"/>
</dbReference>
<feature type="binding site" evidence="11">
    <location>
        <begin position="210"/>
        <end position="212"/>
    </location>
    <ligand>
        <name>substrate</name>
    </ligand>
</feature>
<keyword evidence="4 11" id="KW-0312">Gluconeogenesis</keyword>
<keyword evidence="14" id="KW-0418">Kinase</keyword>
<evidence type="ECO:0000256" key="6">
    <source>
        <dbReference type="ARBA" id="ARBA00022741"/>
    </source>
</evidence>
<keyword evidence="11" id="KW-0963">Cytoplasm</keyword>
<keyword evidence="6 11" id="KW-0547">Nucleotide-binding</keyword>
<dbReference type="GO" id="GO:0016301">
    <property type="term" value="F:kinase activity"/>
    <property type="evidence" value="ECO:0007669"/>
    <property type="project" value="UniProtKB-KW"/>
</dbReference>
<keyword evidence="15" id="KW-1185">Reference proteome</keyword>
<dbReference type="EMBL" id="CP051151">
    <property type="protein sequence ID" value="QLY39323.1"/>
    <property type="molecule type" value="Genomic_DNA"/>
</dbReference>
<feature type="binding site" evidence="11">
    <location>
        <position position="261"/>
    </location>
    <ligand>
        <name>substrate</name>
    </ligand>
</feature>
<keyword evidence="7 11" id="KW-0210">Decarboxylase</keyword>
<dbReference type="InterPro" id="IPR008210">
    <property type="entry name" value="PEP_carboxykinase_N"/>
</dbReference>
<proteinExistence type="inferred from homology"/>
<dbReference type="PIRSF" id="PIRSF001348">
    <property type="entry name" value="PEP_carboxykinase_GTP"/>
    <property type="match status" value="1"/>
</dbReference>
<dbReference type="GO" id="GO:0005829">
    <property type="term" value="C:cytosol"/>
    <property type="evidence" value="ECO:0007669"/>
    <property type="project" value="TreeGrafter"/>
</dbReference>
<dbReference type="Proteomes" id="UP000512167">
    <property type="component" value="Chromosome"/>
</dbReference>
<evidence type="ECO:0000256" key="2">
    <source>
        <dbReference type="ARBA" id="ARBA00005796"/>
    </source>
</evidence>
<dbReference type="GO" id="GO:0006107">
    <property type="term" value="P:oxaloacetate metabolic process"/>
    <property type="evidence" value="ECO:0007669"/>
    <property type="project" value="TreeGrafter"/>
</dbReference>
<evidence type="ECO:0000256" key="9">
    <source>
        <dbReference type="ARBA" id="ARBA00023211"/>
    </source>
</evidence>
<dbReference type="Pfam" id="PF17297">
    <property type="entry name" value="PEPCK_N"/>
    <property type="match status" value="1"/>
</dbReference>
<evidence type="ECO:0000256" key="1">
    <source>
        <dbReference type="ARBA" id="ARBA00004742"/>
    </source>
</evidence>
<gene>
    <name evidence="11" type="primary">pckG</name>
    <name evidence="14" type="ORF">HF295_00010</name>
</gene>
<evidence type="ECO:0000256" key="8">
    <source>
        <dbReference type="ARBA" id="ARBA00023134"/>
    </source>
</evidence>
<dbReference type="AlphaFoldDB" id="A0A7L6MZA2"/>
<comment type="cofactor">
    <cofactor evidence="11">
        <name>Mn(2+)</name>
        <dbReference type="ChEBI" id="CHEBI:29035"/>
    </cofactor>
    <text evidence="11">Binds 1 Mn(2+) ion per subunit.</text>
</comment>
<dbReference type="GO" id="GO:0046327">
    <property type="term" value="P:glycerol biosynthetic process from pyruvate"/>
    <property type="evidence" value="ECO:0007669"/>
    <property type="project" value="TreeGrafter"/>
</dbReference>
<reference evidence="14 15" key="1">
    <citation type="submission" date="2020-04" db="EMBL/GenBank/DDBJ databases">
        <authorList>
            <person name="Zheng R.K."/>
            <person name="Sun C.M."/>
        </authorList>
    </citation>
    <scope>NUCLEOTIDE SEQUENCE [LARGE SCALE GENOMIC DNA]</scope>
    <source>
        <strain evidence="15">zrk29</strain>
    </source>
</reference>
<keyword evidence="5 11" id="KW-0479">Metal-binding</keyword>
<evidence type="ECO:0000256" key="3">
    <source>
        <dbReference type="ARBA" id="ARBA00011245"/>
    </source>
</evidence>
<comment type="function">
    <text evidence="11">Catalyzes the conversion of oxaloacetate (OAA) to phosphoenolpyruvate (PEP), the rate-limiting step in the metabolic pathway that produces glucose from lactate and other precursors derived from the citric acid cycle.</text>
</comment>
<feature type="domain" description="Phosphoenolpyruvate carboxykinase GTP-utilising N-terminal" evidence="13">
    <location>
        <begin position="9"/>
        <end position="230"/>
    </location>
</feature>
<feature type="binding site" evidence="11">
    <location>
        <position position="69"/>
    </location>
    <ligand>
        <name>substrate</name>
    </ligand>
</feature>
<name>A0A7L6MZA2_9MOLU</name>
<dbReference type="GO" id="GO:0042594">
    <property type="term" value="P:response to starvation"/>
    <property type="evidence" value="ECO:0007669"/>
    <property type="project" value="TreeGrafter"/>
</dbReference>
<comment type="subunit">
    <text evidence="3 11">Monomer.</text>
</comment>
<evidence type="ECO:0000256" key="11">
    <source>
        <dbReference type="HAMAP-Rule" id="MF_00452"/>
    </source>
</evidence>
<dbReference type="Gene3D" id="3.90.228.20">
    <property type="match status" value="1"/>
</dbReference>
<dbReference type="GO" id="GO:0006094">
    <property type="term" value="P:gluconeogenesis"/>
    <property type="evidence" value="ECO:0007669"/>
    <property type="project" value="UniProtKB-UniRule"/>
</dbReference>
<dbReference type="PANTHER" id="PTHR11561">
    <property type="entry name" value="PHOSPHOENOLPYRUVATE CARBOXYKINASE"/>
    <property type="match status" value="1"/>
</dbReference>
<evidence type="ECO:0000313" key="14">
    <source>
        <dbReference type="EMBL" id="QLY39323.1"/>
    </source>
</evidence>
<keyword evidence="9 11" id="KW-0464">Manganese</keyword>
<dbReference type="Gene3D" id="3.40.449.10">
    <property type="entry name" value="Phosphoenolpyruvate Carboxykinase, domain 1"/>
    <property type="match status" value="1"/>
</dbReference>
<evidence type="ECO:0000256" key="7">
    <source>
        <dbReference type="ARBA" id="ARBA00022793"/>
    </source>
</evidence>
<dbReference type="PROSITE" id="PS00505">
    <property type="entry name" value="PEPCK_GTP"/>
    <property type="match status" value="1"/>
</dbReference>
<dbReference type="SUPFAM" id="SSF68923">
    <property type="entry name" value="PEP carboxykinase N-terminal domain"/>
    <property type="match status" value="1"/>
</dbReference>
<organism evidence="14 15">
    <name type="scientific">Hujiaoplasma nucleasis</name>
    <dbReference type="NCBI Taxonomy" id="2725268"/>
    <lineage>
        <taxon>Bacteria</taxon>
        <taxon>Bacillati</taxon>
        <taxon>Mycoplasmatota</taxon>
        <taxon>Mollicutes</taxon>
        <taxon>Candidatus Izemoplasmatales</taxon>
        <taxon>Hujiaoplasmataceae</taxon>
        <taxon>Hujiaoplasma</taxon>
    </lineage>
</organism>
<keyword evidence="14" id="KW-0670">Pyruvate</keyword>
<dbReference type="InterPro" id="IPR035078">
    <property type="entry name" value="PEP_carboxykinase_GTP_N"/>
</dbReference>
<dbReference type="Gene3D" id="2.170.8.10">
    <property type="entry name" value="Phosphoenolpyruvate Carboxykinase, domain 2"/>
    <property type="match status" value="1"/>
</dbReference>
<feature type="active site" evidence="11">
    <location>
        <position position="263"/>
    </location>
</feature>
<dbReference type="CDD" id="cd00819">
    <property type="entry name" value="PEPCK_GTP"/>
    <property type="match status" value="1"/>
</dbReference>
<dbReference type="GO" id="GO:0033993">
    <property type="term" value="P:response to lipid"/>
    <property type="evidence" value="ECO:0007669"/>
    <property type="project" value="TreeGrafter"/>
</dbReference>
<evidence type="ECO:0000256" key="4">
    <source>
        <dbReference type="ARBA" id="ARBA00022432"/>
    </source>
</evidence>
<comment type="subcellular location">
    <subcellularLocation>
        <location evidence="11">Cytoplasm</location>
    </subcellularLocation>
</comment>